<keyword evidence="4" id="KW-0256">Endoplasmic reticulum</keyword>
<gene>
    <name evidence="7" type="ORF">K469DRAFT_586458</name>
</gene>
<evidence type="ECO:0000256" key="1">
    <source>
        <dbReference type="ARBA" id="ARBA00004173"/>
    </source>
</evidence>
<dbReference type="Proteomes" id="UP000800200">
    <property type="component" value="Unassembled WGS sequence"/>
</dbReference>
<dbReference type="Gene3D" id="3.40.50.1820">
    <property type="entry name" value="alpha/beta hydrolase"/>
    <property type="match status" value="1"/>
</dbReference>
<dbReference type="SUPFAM" id="SSF53474">
    <property type="entry name" value="alpha/beta-Hydrolases"/>
    <property type="match status" value="1"/>
</dbReference>
<keyword evidence="8" id="KW-1185">Reference proteome</keyword>
<evidence type="ECO:0000256" key="2">
    <source>
        <dbReference type="ARBA" id="ARBA00004240"/>
    </source>
</evidence>
<keyword evidence="6" id="KW-0472">Membrane</keyword>
<evidence type="ECO:0000256" key="5">
    <source>
        <dbReference type="ARBA" id="ARBA00023128"/>
    </source>
</evidence>
<dbReference type="OrthoDB" id="5086500at2759"/>
<dbReference type="PANTHER" id="PTHR48182">
    <property type="entry name" value="PROTEIN SERAC1"/>
    <property type="match status" value="1"/>
</dbReference>
<evidence type="ECO:0000313" key="8">
    <source>
        <dbReference type="Proteomes" id="UP000800200"/>
    </source>
</evidence>
<evidence type="ECO:0000256" key="3">
    <source>
        <dbReference type="ARBA" id="ARBA00004370"/>
    </source>
</evidence>
<protein>
    <recommendedName>
        <fullName evidence="9">DUF676 domain-containing protein</fullName>
    </recommendedName>
</protein>
<dbReference type="InterPro" id="IPR029058">
    <property type="entry name" value="AB_hydrolase_fold"/>
</dbReference>
<dbReference type="GO" id="GO:0005739">
    <property type="term" value="C:mitochondrion"/>
    <property type="evidence" value="ECO:0007669"/>
    <property type="project" value="UniProtKB-SubCell"/>
</dbReference>
<accession>A0A6A6DXJ9</accession>
<dbReference type="PANTHER" id="PTHR48182:SF2">
    <property type="entry name" value="PROTEIN SERAC1"/>
    <property type="match status" value="1"/>
</dbReference>
<dbReference type="GO" id="GO:0016020">
    <property type="term" value="C:membrane"/>
    <property type="evidence" value="ECO:0007669"/>
    <property type="project" value="UniProtKB-SubCell"/>
</dbReference>
<keyword evidence="5" id="KW-0496">Mitochondrion</keyword>
<dbReference type="GO" id="GO:0005783">
    <property type="term" value="C:endoplasmic reticulum"/>
    <property type="evidence" value="ECO:0007669"/>
    <property type="project" value="UniProtKB-SubCell"/>
</dbReference>
<evidence type="ECO:0000256" key="4">
    <source>
        <dbReference type="ARBA" id="ARBA00022824"/>
    </source>
</evidence>
<dbReference type="EMBL" id="ML994648">
    <property type="protein sequence ID" value="KAF2182416.1"/>
    <property type="molecule type" value="Genomic_DNA"/>
</dbReference>
<name>A0A6A6DXJ9_9PEZI</name>
<proteinExistence type="predicted"/>
<reference evidence="7" key="1">
    <citation type="journal article" date="2020" name="Stud. Mycol.">
        <title>101 Dothideomycetes genomes: a test case for predicting lifestyles and emergence of pathogens.</title>
        <authorList>
            <person name="Haridas S."/>
            <person name="Albert R."/>
            <person name="Binder M."/>
            <person name="Bloem J."/>
            <person name="Labutti K."/>
            <person name="Salamov A."/>
            <person name="Andreopoulos B."/>
            <person name="Baker S."/>
            <person name="Barry K."/>
            <person name="Bills G."/>
            <person name="Bluhm B."/>
            <person name="Cannon C."/>
            <person name="Castanera R."/>
            <person name="Culley D."/>
            <person name="Daum C."/>
            <person name="Ezra D."/>
            <person name="Gonzalez J."/>
            <person name="Henrissat B."/>
            <person name="Kuo A."/>
            <person name="Liang C."/>
            <person name="Lipzen A."/>
            <person name="Lutzoni F."/>
            <person name="Magnuson J."/>
            <person name="Mondo S."/>
            <person name="Nolan M."/>
            <person name="Ohm R."/>
            <person name="Pangilinan J."/>
            <person name="Park H.-J."/>
            <person name="Ramirez L."/>
            <person name="Alfaro M."/>
            <person name="Sun H."/>
            <person name="Tritt A."/>
            <person name="Yoshinaga Y."/>
            <person name="Zwiers L.-H."/>
            <person name="Turgeon B."/>
            <person name="Goodwin S."/>
            <person name="Spatafora J."/>
            <person name="Crous P."/>
            <person name="Grigoriev I."/>
        </authorList>
    </citation>
    <scope>NUCLEOTIDE SEQUENCE</scope>
    <source>
        <strain evidence="7">CBS 207.26</strain>
    </source>
</reference>
<sequence length="254" mass="28202">RLWLRDDLPRVAPRARIFLYEYNSFPALTQSKKRFVHEANALLSCLDNERWEDPSRPLIFIAHSLGGILVKQVDTTPQQLLSEFSPVTHCRCGLVFFGTPHTGGQNALVNLGKISASIIDLLAWRPANDVMEAVKSGSLYADTLQENWRHQLTNYQIVSFYEGLGKVIIVPQESATIGLPGDIENIVRLAADHSNMCRFDTTDLHDLDIYKHVQGNLRRLYQKAVSRQALAIQNSSSPATGATSLANAAGSGLY</sequence>
<feature type="non-terminal residue" evidence="7">
    <location>
        <position position="1"/>
    </location>
</feature>
<evidence type="ECO:0008006" key="9">
    <source>
        <dbReference type="Google" id="ProtNLM"/>
    </source>
</evidence>
<dbReference type="AlphaFoldDB" id="A0A6A6DXJ9"/>
<dbReference type="InterPro" id="IPR052374">
    <property type="entry name" value="SERAC1"/>
</dbReference>
<evidence type="ECO:0000313" key="7">
    <source>
        <dbReference type="EMBL" id="KAF2182416.1"/>
    </source>
</evidence>
<comment type="subcellular location">
    <subcellularLocation>
        <location evidence="2">Endoplasmic reticulum</location>
    </subcellularLocation>
    <subcellularLocation>
        <location evidence="3">Membrane</location>
    </subcellularLocation>
    <subcellularLocation>
        <location evidence="1">Mitochondrion</location>
    </subcellularLocation>
</comment>
<evidence type="ECO:0000256" key="6">
    <source>
        <dbReference type="ARBA" id="ARBA00023136"/>
    </source>
</evidence>
<organism evidence="7 8">
    <name type="scientific">Zopfia rhizophila CBS 207.26</name>
    <dbReference type="NCBI Taxonomy" id="1314779"/>
    <lineage>
        <taxon>Eukaryota</taxon>
        <taxon>Fungi</taxon>
        <taxon>Dikarya</taxon>
        <taxon>Ascomycota</taxon>
        <taxon>Pezizomycotina</taxon>
        <taxon>Dothideomycetes</taxon>
        <taxon>Dothideomycetes incertae sedis</taxon>
        <taxon>Zopfiaceae</taxon>
        <taxon>Zopfia</taxon>
    </lineage>
</organism>